<evidence type="ECO:0000259" key="6">
    <source>
        <dbReference type="Pfam" id="PF02465"/>
    </source>
</evidence>
<comment type="subunit">
    <text evidence="2 5">Homopentamer.</text>
</comment>
<keyword evidence="5" id="KW-0964">Secreted</keyword>
<dbReference type="Pfam" id="PF02465">
    <property type="entry name" value="FliD_N"/>
    <property type="match status" value="1"/>
</dbReference>
<evidence type="ECO:0000256" key="3">
    <source>
        <dbReference type="ARBA" id="ARBA00023054"/>
    </source>
</evidence>
<evidence type="ECO:0000313" key="9">
    <source>
        <dbReference type="Proteomes" id="UP001371218"/>
    </source>
</evidence>
<comment type="subcellular location">
    <subcellularLocation>
        <location evidence="5">Secreted</location>
    </subcellularLocation>
    <subcellularLocation>
        <location evidence="5">Bacterial flagellum</location>
    </subcellularLocation>
</comment>
<keyword evidence="8" id="KW-0966">Cell projection</keyword>
<dbReference type="RefSeq" id="WP_341429084.1">
    <property type="nucleotide sequence ID" value="NZ_JBBUTG010000032.1"/>
</dbReference>
<evidence type="ECO:0000256" key="2">
    <source>
        <dbReference type="ARBA" id="ARBA00011255"/>
    </source>
</evidence>
<keyword evidence="8" id="KW-0282">Flagellum</keyword>
<dbReference type="InterPro" id="IPR003481">
    <property type="entry name" value="FliD_N"/>
</dbReference>
<dbReference type="PANTHER" id="PTHR30288:SF0">
    <property type="entry name" value="FLAGELLAR HOOK-ASSOCIATED PROTEIN 2"/>
    <property type="match status" value="1"/>
</dbReference>
<protein>
    <recommendedName>
        <fullName evidence="5">Flagellar hook-associated protein 2</fullName>
        <shortName evidence="5">HAP2</shortName>
    </recommendedName>
    <alternativeName>
        <fullName evidence="5">Flagellar cap protein</fullName>
    </alternativeName>
</protein>
<proteinExistence type="inferred from homology"/>
<dbReference type="InterPro" id="IPR010809">
    <property type="entry name" value="FliD_C"/>
</dbReference>
<keyword evidence="9" id="KW-1185">Reference proteome</keyword>
<dbReference type="Proteomes" id="UP001371218">
    <property type="component" value="Unassembled WGS sequence"/>
</dbReference>
<dbReference type="Pfam" id="PF07195">
    <property type="entry name" value="FliD_C"/>
    <property type="match status" value="1"/>
</dbReference>
<comment type="similarity">
    <text evidence="1 5">Belongs to the FliD family.</text>
</comment>
<sequence length="472" mass="48786">MPTISSLGVGSGLQSEAIISALMGAERKPVDLLAAETTGIKTQLSSVGKLQSLVSAMRDKAGAIGSLSLWGQTSVTSSDGTIVSGSTTSGAAPGRYSVTVSQLASAQTVTTATALASSSSELGDGTLQIELGTWNGTTFTGKGSPVSITIGSDDTSLADIRDKINDADAGVTATIVNDANGARLSIRSDATGAENGFKITATENVDDNDATTGLSVLGYDAAVADTPMALNQAAGNAKATVNGIAVESKTNTLSGVADNLTLTLTKTTASPVEVVVANDNEAVKSAINEFVTAFNELATYIKDQTKYNASTKTGGPLQGDRTTIGLQWQLRGVINQGTTASSTWSRLSEIGISMKEDGTLTTSTSKLEDALANPDELRKLLATDGTTTGASGFMDRFKDLGNAVLGEDGSLETLQTSLEDHIKRNDDRQAQMEDRLTRTEARIRAQYEALDTSMAKLNALSSYVSQQLAALG</sequence>
<dbReference type="EMBL" id="JBBUTG010000032">
    <property type="protein sequence ID" value="MEK8034657.1"/>
    <property type="molecule type" value="Genomic_DNA"/>
</dbReference>
<organism evidence="8 9">
    <name type="scientific">Ideonella lacteola</name>
    <dbReference type="NCBI Taxonomy" id="2984193"/>
    <lineage>
        <taxon>Bacteria</taxon>
        <taxon>Pseudomonadati</taxon>
        <taxon>Pseudomonadota</taxon>
        <taxon>Betaproteobacteria</taxon>
        <taxon>Burkholderiales</taxon>
        <taxon>Sphaerotilaceae</taxon>
        <taxon>Ideonella</taxon>
    </lineage>
</organism>
<keyword evidence="4 5" id="KW-0975">Bacterial flagellum</keyword>
<feature type="domain" description="Flagellar hook-associated protein 2 C-terminal" evidence="7">
    <location>
        <begin position="234"/>
        <end position="459"/>
    </location>
</feature>
<reference evidence="8 9" key="1">
    <citation type="submission" date="2024-04" db="EMBL/GenBank/DDBJ databases">
        <title>Novel species of the genus Ideonella isolated from streams.</title>
        <authorList>
            <person name="Lu H."/>
        </authorList>
    </citation>
    <scope>NUCLEOTIDE SEQUENCE [LARGE SCALE GENOMIC DNA]</scope>
    <source>
        <strain evidence="8 9">DXS29W</strain>
    </source>
</reference>
<evidence type="ECO:0000313" key="8">
    <source>
        <dbReference type="EMBL" id="MEK8034657.1"/>
    </source>
</evidence>
<accession>A0ABU9BXF3</accession>
<evidence type="ECO:0000256" key="4">
    <source>
        <dbReference type="ARBA" id="ARBA00023143"/>
    </source>
</evidence>
<dbReference type="PANTHER" id="PTHR30288">
    <property type="entry name" value="FLAGELLAR CAP/ASSEMBLY PROTEIN FLID"/>
    <property type="match status" value="1"/>
</dbReference>
<evidence type="ECO:0000259" key="7">
    <source>
        <dbReference type="Pfam" id="PF07195"/>
    </source>
</evidence>
<keyword evidence="8" id="KW-0969">Cilium</keyword>
<gene>
    <name evidence="8" type="primary">fliD</name>
    <name evidence="8" type="ORF">AACH06_27895</name>
</gene>
<feature type="domain" description="Flagellar hook-associated protein 2 N-terminal" evidence="6">
    <location>
        <begin position="11"/>
        <end position="107"/>
    </location>
</feature>
<comment type="caution">
    <text evidence="8">The sequence shown here is derived from an EMBL/GenBank/DDBJ whole genome shotgun (WGS) entry which is preliminary data.</text>
</comment>
<comment type="function">
    <text evidence="5">Required for morphogenesis and for the elongation of the flagellar filament by facilitating polymerization of the flagellin monomers at the tip of growing filament. Forms a capping structure, which prevents flagellin subunits (transported through the central channel of the flagellum) from leaking out without polymerization at the distal end.</text>
</comment>
<dbReference type="InterPro" id="IPR040026">
    <property type="entry name" value="FliD"/>
</dbReference>
<evidence type="ECO:0000256" key="1">
    <source>
        <dbReference type="ARBA" id="ARBA00009764"/>
    </source>
</evidence>
<keyword evidence="3" id="KW-0175">Coiled coil</keyword>
<name>A0ABU9BXF3_9BURK</name>
<evidence type="ECO:0000256" key="5">
    <source>
        <dbReference type="RuleBase" id="RU362066"/>
    </source>
</evidence>